<evidence type="ECO:0000259" key="9">
    <source>
        <dbReference type="Pfam" id="PF10744"/>
    </source>
</evidence>
<accession>A0AAD9SYD4</accession>
<dbReference type="Proteomes" id="UP001285354">
    <property type="component" value="Unassembled WGS sequence"/>
</dbReference>
<dbReference type="PANTHER" id="PTHR35041:SF4">
    <property type="entry name" value="MEDIATOR OF RNA POLYMERASE II TRANSCRIPTION SUBUNIT 1"/>
    <property type="match status" value="1"/>
</dbReference>
<dbReference type="InterPro" id="IPR019680">
    <property type="entry name" value="Mediator_Med1"/>
</dbReference>
<sequence>MATPTASKHGPGPAVATPPVSTPFSASNHHSHPVFSPHGPRSVVPSPQQLKKSPANSSTMYGYPGNGHPTNSSFGVGYDSPSAAMALGVPGLELGLDGLVVPGGMGTPLGSVGVGSLSGMRGDEDERKRKLGQVIDILKVSKGRLSENGVERLAKRLGLDTFFDSETVTPRGLIIAGKALAIDIAFDHDVVKNASLSFPDSPNIVSRHTSKAGEILLKDLQFQAHESPLTKKLDRFAANLEILAASDKLSVIPGLNCHEAIAGIFESIERLHLWEVDRLKETHEMALKSDEDVVKAAMCTRSGKPVMHTRDRLGLSLEYWQEKRRLTSKKDGKSWSLLIDCAAPSPGLVYTPLRVSEHWISADVQKANATAEEILREPDNGPVLDWLEPESTLLPSTGPPKADTMDGVEEITGPKYPEVTFVAKFDPPLIVPLGLAQQIYNSTSSEIGYYGPHFDSLLFPPDPLQAVENNGSRYIKRHLTVNAFPKAGEKVPTQHIHELVIEKHDYGYTLTELPFSHPRQLVEMLPALRQYAFLTTVLGKSFGLNTKPPLESPRETVITSKKTELANFMSRASVRLKTRKLDVVLVTQPALYLKLAFSREGQKKGDETGFTTFQIGLNGAVEVVYENILNGDGNGNGLTARDLGRMLEITEDLGVWLEFVKTRLGW</sequence>
<comment type="similarity">
    <text evidence="2 7">Belongs to the Mediator complex subunit 1 family.</text>
</comment>
<comment type="caution">
    <text evidence="10">The sequence shown here is derived from an EMBL/GenBank/DDBJ whole genome shotgun (WGS) entry which is preliminary data.</text>
</comment>
<evidence type="ECO:0000256" key="3">
    <source>
        <dbReference type="ARBA" id="ARBA00023015"/>
    </source>
</evidence>
<protein>
    <recommendedName>
        <fullName evidence="7">Mediator of RNA polymerase II transcription subunit 1</fullName>
    </recommendedName>
    <alternativeName>
        <fullName evidence="7">Mediator complex subunit 1</fullName>
    </alternativeName>
</protein>
<evidence type="ECO:0000256" key="2">
    <source>
        <dbReference type="ARBA" id="ARBA00006210"/>
    </source>
</evidence>
<organism evidence="10 11">
    <name type="scientific">Diplocarpon rosae</name>
    <dbReference type="NCBI Taxonomy" id="946125"/>
    <lineage>
        <taxon>Eukaryota</taxon>
        <taxon>Fungi</taxon>
        <taxon>Dikarya</taxon>
        <taxon>Ascomycota</taxon>
        <taxon>Pezizomycotina</taxon>
        <taxon>Leotiomycetes</taxon>
        <taxon>Helotiales</taxon>
        <taxon>Drepanopezizaceae</taxon>
        <taxon>Diplocarpon</taxon>
    </lineage>
</organism>
<evidence type="ECO:0000256" key="5">
    <source>
        <dbReference type="ARBA" id="ARBA00023163"/>
    </source>
</evidence>
<evidence type="ECO:0000256" key="6">
    <source>
        <dbReference type="ARBA" id="ARBA00023242"/>
    </source>
</evidence>
<dbReference type="EMBL" id="JAUBYV010000007">
    <property type="protein sequence ID" value="KAK2625797.1"/>
    <property type="molecule type" value="Genomic_DNA"/>
</dbReference>
<dbReference type="GO" id="GO:0016592">
    <property type="term" value="C:mediator complex"/>
    <property type="evidence" value="ECO:0007669"/>
    <property type="project" value="InterPro"/>
</dbReference>
<evidence type="ECO:0000313" key="11">
    <source>
        <dbReference type="Proteomes" id="UP001285354"/>
    </source>
</evidence>
<evidence type="ECO:0000256" key="1">
    <source>
        <dbReference type="ARBA" id="ARBA00004123"/>
    </source>
</evidence>
<keyword evidence="11" id="KW-1185">Reference proteome</keyword>
<feature type="domain" description="Mediator complex subunit Med1" evidence="9">
    <location>
        <begin position="133"/>
        <end position="542"/>
    </location>
</feature>
<dbReference type="PANTHER" id="PTHR35041">
    <property type="entry name" value="MEDIATOR OF RNA POLYMERASE II TRANSCRIPTION SUBUNIT 1"/>
    <property type="match status" value="1"/>
</dbReference>
<evidence type="ECO:0000256" key="7">
    <source>
        <dbReference type="RuleBase" id="RU364059"/>
    </source>
</evidence>
<reference evidence="10" key="1">
    <citation type="submission" date="2023-06" db="EMBL/GenBank/DDBJ databases">
        <title>Draft genome of Marssonina rosae.</title>
        <authorList>
            <person name="Cheng Q."/>
        </authorList>
    </citation>
    <scope>NUCLEOTIDE SEQUENCE</scope>
    <source>
        <strain evidence="10">R4</strain>
    </source>
</reference>
<evidence type="ECO:0000256" key="4">
    <source>
        <dbReference type="ARBA" id="ARBA00023159"/>
    </source>
</evidence>
<keyword evidence="6 7" id="KW-0539">Nucleus</keyword>
<evidence type="ECO:0000313" key="10">
    <source>
        <dbReference type="EMBL" id="KAK2625797.1"/>
    </source>
</evidence>
<dbReference type="AlphaFoldDB" id="A0AAD9SYD4"/>
<proteinExistence type="inferred from homology"/>
<name>A0AAD9SYD4_9HELO</name>
<dbReference type="GO" id="GO:0045944">
    <property type="term" value="P:positive regulation of transcription by RNA polymerase II"/>
    <property type="evidence" value="ECO:0007669"/>
    <property type="project" value="UniProtKB-ARBA"/>
</dbReference>
<feature type="region of interest" description="Disordered" evidence="8">
    <location>
        <begin position="1"/>
        <end position="66"/>
    </location>
</feature>
<keyword evidence="4 7" id="KW-0010">Activator</keyword>
<evidence type="ECO:0000256" key="8">
    <source>
        <dbReference type="SAM" id="MobiDB-lite"/>
    </source>
</evidence>
<comment type="function">
    <text evidence="7">Component of the Mediator complex, a coactivator involved in the regulated transcription of nearly all RNA polymerase II-dependent genes. Mediator functions as a bridge to convey information from gene-specific regulatory proteins to the basal RNA polymerase II transcription machinery. Mediator is recruited to promoters by direct interactions with regulatory proteins and serves as a scaffold for the assembly of a functional preinitiation complex with RNA polymerase II and the general transcription factors.</text>
</comment>
<comment type="subcellular location">
    <subcellularLocation>
        <location evidence="1 7">Nucleus</location>
    </subcellularLocation>
</comment>
<keyword evidence="5 7" id="KW-0804">Transcription</keyword>
<dbReference type="Pfam" id="PF10744">
    <property type="entry name" value="Med1"/>
    <property type="match status" value="1"/>
</dbReference>
<dbReference type="GO" id="GO:0003712">
    <property type="term" value="F:transcription coregulator activity"/>
    <property type="evidence" value="ECO:0007669"/>
    <property type="project" value="InterPro"/>
</dbReference>
<keyword evidence="3 7" id="KW-0805">Transcription regulation</keyword>
<gene>
    <name evidence="10" type="ORF">QTJ16_005109</name>
</gene>
<feature type="compositionally biased region" description="Polar residues" evidence="8">
    <location>
        <begin position="45"/>
        <end position="60"/>
    </location>
</feature>